<dbReference type="Gramene" id="PRQ42712">
    <property type="protein sequence ID" value="PRQ42712"/>
    <property type="gene ID" value="RchiOBHm_Chr3g0460611"/>
</dbReference>
<dbReference type="AlphaFoldDB" id="A0A2P6R8H7"/>
<dbReference type="Proteomes" id="UP000238479">
    <property type="component" value="Chromosome 3"/>
</dbReference>
<reference evidence="1 2" key="1">
    <citation type="journal article" date="2018" name="Nat. Genet.">
        <title>The Rosa genome provides new insights in the design of modern roses.</title>
        <authorList>
            <person name="Bendahmane M."/>
        </authorList>
    </citation>
    <scope>NUCLEOTIDE SEQUENCE [LARGE SCALE GENOMIC DNA]</scope>
    <source>
        <strain evidence="2">cv. Old Blush</strain>
    </source>
</reference>
<evidence type="ECO:0000313" key="2">
    <source>
        <dbReference type="Proteomes" id="UP000238479"/>
    </source>
</evidence>
<protein>
    <submittedName>
        <fullName evidence="1">Uncharacterized protein</fullName>
    </submittedName>
</protein>
<gene>
    <name evidence="1" type="ORF">RchiOBHm_Chr3g0460611</name>
</gene>
<keyword evidence="2" id="KW-1185">Reference proteome</keyword>
<sequence length="66" mass="7604">MFHYECISSSQIFRALFHVVGPEMLLDLLQVQFSCFASVENWADCLKAFHSYFSLALFIRNDPLGV</sequence>
<proteinExistence type="predicted"/>
<organism evidence="1 2">
    <name type="scientific">Rosa chinensis</name>
    <name type="common">China rose</name>
    <dbReference type="NCBI Taxonomy" id="74649"/>
    <lineage>
        <taxon>Eukaryota</taxon>
        <taxon>Viridiplantae</taxon>
        <taxon>Streptophyta</taxon>
        <taxon>Embryophyta</taxon>
        <taxon>Tracheophyta</taxon>
        <taxon>Spermatophyta</taxon>
        <taxon>Magnoliopsida</taxon>
        <taxon>eudicotyledons</taxon>
        <taxon>Gunneridae</taxon>
        <taxon>Pentapetalae</taxon>
        <taxon>rosids</taxon>
        <taxon>fabids</taxon>
        <taxon>Rosales</taxon>
        <taxon>Rosaceae</taxon>
        <taxon>Rosoideae</taxon>
        <taxon>Rosoideae incertae sedis</taxon>
        <taxon>Rosa</taxon>
    </lineage>
</organism>
<accession>A0A2P6R8H7</accession>
<evidence type="ECO:0000313" key="1">
    <source>
        <dbReference type="EMBL" id="PRQ42712.1"/>
    </source>
</evidence>
<comment type="caution">
    <text evidence="1">The sequence shown here is derived from an EMBL/GenBank/DDBJ whole genome shotgun (WGS) entry which is preliminary data.</text>
</comment>
<name>A0A2P6R8H7_ROSCH</name>
<dbReference type="EMBL" id="PDCK01000041">
    <property type="protein sequence ID" value="PRQ42712.1"/>
    <property type="molecule type" value="Genomic_DNA"/>
</dbReference>